<organism evidence="2 4">
    <name type="scientific">Nesidiocoris tenuis</name>
    <dbReference type="NCBI Taxonomy" id="355587"/>
    <lineage>
        <taxon>Eukaryota</taxon>
        <taxon>Metazoa</taxon>
        <taxon>Ecdysozoa</taxon>
        <taxon>Arthropoda</taxon>
        <taxon>Hexapoda</taxon>
        <taxon>Insecta</taxon>
        <taxon>Pterygota</taxon>
        <taxon>Neoptera</taxon>
        <taxon>Paraneoptera</taxon>
        <taxon>Hemiptera</taxon>
        <taxon>Heteroptera</taxon>
        <taxon>Panheteroptera</taxon>
        <taxon>Cimicomorpha</taxon>
        <taxon>Miridae</taxon>
        <taxon>Dicyphina</taxon>
        <taxon>Nesidiocoris</taxon>
    </lineage>
</organism>
<evidence type="ECO:0000313" key="2">
    <source>
        <dbReference type="EMBL" id="CAA9993465.1"/>
    </source>
</evidence>
<dbReference type="AlphaFoldDB" id="A0A6H5FV82"/>
<evidence type="ECO:0000256" key="1">
    <source>
        <dbReference type="SAM" id="MobiDB-lite"/>
    </source>
</evidence>
<reference evidence="2 4" key="1">
    <citation type="submission" date="2020-02" db="EMBL/GenBank/DDBJ databases">
        <authorList>
            <person name="Ferguson B K."/>
        </authorList>
    </citation>
    <scope>NUCLEOTIDE SEQUENCE [LARGE SCALE GENOMIC DNA]</scope>
</reference>
<keyword evidence="4" id="KW-1185">Reference proteome</keyword>
<name>A0A6H5FV82_9HEMI</name>
<gene>
    <name evidence="2" type="ORF">NTEN_LOCUS430</name>
    <name evidence="3" type="ORF">NTEN_LOCUS5196</name>
</gene>
<feature type="region of interest" description="Disordered" evidence="1">
    <location>
        <begin position="18"/>
        <end position="49"/>
    </location>
</feature>
<dbReference type="Proteomes" id="UP000479000">
    <property type="component" value="Unassembled WGS sequence"/>
</dbReference>
<proteinExistence type="predicted"/>
<evidence type="ECO:0000313" key="3">
    <source>
        <dbReference type="EMBL" id="CAA9998913.1"/>
    </source>
</evidence>
<accession>A0A6H5FV82</accession>
<evidence type="ECO:0000313" key="4">
    <source>
        <dbReference type="Proteomes" id="UP000479000"/>
    </source>
</evidence>
<feature type="compositionally biased region" description="Basic and acidic residues" evidence="1">
    <location>
        <begin position="39"/>
        <end position="49"/>
    </location>
</feature>
<protein>
    <submittedName>
        <fullName evidence="2">Uncharacterized protein</fullName>
    </submittedName>
</protein>
<dbReference type="EMBL" id="CADCXU010007674">
    <property type="protein sequence ID" value="CAA9998913.1"/>
    <property type="molecule type" value="Genomic_DNA"/>
</dbReference>
<feature type="non-terminal residue" evidence="2">
    <location>
        <position position="131"/>
    </location>
</feature>
<sequence>MDGTPQIADQLHVRRTSGIRSGPAALRRQADASQARPRKALEEPVQHRHPDAFAGQAVRLDVVTGSADCRLPLGHVCHRQDDNDIPRCRLLHRLLAAGPEFYRHWHLRLQNSRLEHDQKCRRALLEQLIRS</sequence>
<dbReference type="EMBL" id="CADCXU010000490">
    <property type="protein sequence ID" value="CAA9993465.1"/>
    <property type="molecule type" value="Genomic_DNA"/>
</dbReference>